<evidence type="ECO:0000256" key="4">
    <source>
        <dbReference type="PIRSR" id="PIRSR600760-2"/>
    </source>
</evidence>
<sequence>MQATDDLKLVIQAAERAGEIALRRFGRAPRVWDKGQGQGPVSEVDLEIDAALRDMLLGARPDHGWLSEETPDSPDRLGRSRIFIVDPLDGTRAYLDGQDGFAHPVCLVEDGRPIAAAIHLPRLGQTYSAALGQGAFCNAAPIHVAMPADVPRVLAARSQLEAGFWPGGAPMAERFFRPALAWRMALVADGSFDAMLTFKPAWHWDIAAGALIVAEAGGCVSDETGAALRFNTATPRAPGVIAASPALHADLLARKLG</sequence>
<feature type="binding site" evidence="4">
    <location>
        <position position="89"/>
    </location>
    <ligand>
        <name>Mg(2+)</name>
        <dbReference type="ChEBI" id="CHEBI:18420"/>
        <label>1</label>
        <note>catalytic</note>
    </ligand>
</feature>
<reference evidence="6 7" key="1">
    <citation type="submission" date="2015-09" db="EMBL/GenBank/DDBJ databases">
        <title>Identification and resolution of microdiversity through metagenomic sequencing of parallel consortia.</title>
        <authorList>
            <person name="Nelson W.C."/>
            <person name="Romine M.F."/>
            <person name="Lindemann S.R."/>
        </authorList>
    </citation>
    <scope>NUCLEOTIDE SEQUENCE [LARGE SCALE GENOMIC DNA]</scope>
    <source>
        <strain evidence="6">HL-91</strain>
    </source>
</reference>
<dbReference type="SUPFAM" id="SSF56655">
    <property type="entry name" value="Carbohydrate phosphatase"/>
    <property type="match status" value="1"/>
</dbReference>
<evidence type="ECO:0000256" key="3">
    <source>
        <dbReference type="ARBA" id="ARBA00022842"/>
    </source>
</evidence>
<dbReference type="PANTHER" id="PTHR20854">
    <property type="entry name" value="INOSITOL MONOPHOSPHATASE"/>
    <property type="match status" value="1"/>
</dbReference>
<reference evidence="5 8" key="2">
    <citation type="submission" date="2016-01" db="EMBL/GenBank/DDBJ databases">
        <authorList>
            <person name="Varghese N."/>
        </authorList>
    </citation>
    <scope>NUCLEOTIDE SEQUENCE [LARGE SCALE GENOMIC DNA]</scope>
    <source>
        <strain evidence="5 8">HL-91</strain>
    </source>
</reference>
<dbReference type="Pfam" id="PF00459">
    <property type="entry name" value="Inositol_P"/>
    <property type="match status" value="1"/>
</dbReference>
<dbReference type="PROSITE" id="PS00630">
    <property type="entry name" value="IMP_2"/>
    <property type="match status" value="1"/>
</dbReference>
<evidence type="ECO:0000313" key="5">
    <source>
        <dbReference type="EMBL" id="CUX83487.1"/>
    </source>
</evidence>
<dbReference type="AlphaFoldDB" id="A0A0P7WTM2"/>
<organism evidence="6 7">
    <name type="scientific">Roseibaca calidilacus</name>
    <dbReference type="NCBI Taxonomy" id="1666912"/>
    <lineage>
        <taxon>Bacteria</taxon>
        <taxon>Pseudomonadati</taxon>
        <taxon>Pseudomonadota</taxon>
        <taxon>Alphaproteobacteria</taxon>
        <taxon>Rhodobacterales</taxon>
        <taxon>Paracoccaceae</taxon>
        <taxon>Roseinatronobacter</taxon>
    </lineage>
</organism>
<dbReference type="EC" id="3.1.3.25" evidence="6"/>
<evidence type="ECO:0000313" key="7">
    <source>
        <dbReference type="Proteomes" id="UP000050413"/>
    </source>
</evidence>
<evidence type="ECO:0000313" key="8">
    <source>
        <dbReference type="Proteomes" id="UP000182045"/>
    </source>
</evidence>
<evidence type="ECO:0000256" key="2">
    <source>
        <dbReference type="ARBA" id="ARBA00022723"/>
    </source>
</evidence>
<evidence type="ECO:0000313" key="6">
    <source>
        <dbReference type="EMBL" id="KPP90744.1"/>
    </source>
</evidence>
<proteinExistence type="inferred from homology"/>
<dbReference type="Gene3D" id="3.40.190.80">
    <property type="match status" value="1"/>
</dbReference>
<dbReference type="CDD" id="cd01638">
    <property type="entry name" value="CysQ"/>
    <property type="match status" value="1"/>
</dbReference>
<keyword evidence="3 4" id="KW-0460">Magnesium</keyword>
<dbReference type="PRINTS" id="PR00377">
    <property type="entry name" value="IMPHPHTASES"/>
</dbReference>
<feature type="binding site" evidence="4">
    <location>
        <position position="205"/>
    </location>
    <ligand>
        <name>Mg(2+)</name>
        <dbReference type="ChEBI" id="CHEBI:18420"/>
        <label>1</label>
        <note>catalytic</note>
    </ligand>
</feature>
<dbReference type="EMBL" id="LJSG01000016">
    <property type="protein sequence ID" value="KPP90744.1"/>
    <property type="molecule type" value="Genomic_DNA"/>
</dbReference>
<dbReference type="Gene3D" id="3.30.540.10">
    <property type="entry name" value="Fructose-1,6-Bisphosphatase, subunit A, domain 1"/>
    <property type="match status" value="1"/>
</dbReference>
<evidence type="ECO:0000256" key="1">
    <source>
        <dbReference type="ARBA" id="ARBA00009759"/>
    </source>
</evidence>
<dbReference type="GO" id="GO:0008934">
    <property type="term" value="F:inositol monophosphate 1-phosphatase activity"/>
    <property type="evidence" value="ECO:0007669"/>
    <property type="project" value="TreeGrafter"/>
</dbReference>
<dbReference type="STRING" id="1666912.Ga0058931_3012"/>
<feature type="binding site" evidence="4">
    <location>
        <position position="68"/>
    </location>
    <ligand>
        <name>Mg(2+)</name>
        <dbReference type="ChEBI" id="CHEBI:18420"/>
        <label>1</label>
        <note>catalytic</note>
    </ligand>
</feature>
<comment type="similarity">
    <text evidence="1">Belongs to the inositol monophosphatase superfamily.</text>
</comment>
<accession>A0A0P7WTM2</accession>
<dbReference type="InterPro" id="IPR020550">
    <property type="entry name" value="Inositol_monophosphatase_CS"/>
</dbReference>
<feature type="binding site" evidence="4">
    <location>
        <position position="88"/>
    </location>
    <ligand>
        <name>Mg(2+)</name>
        <dbReference type="ChEBI" id="CHEBI:18420"/>
        <label>1</label>
        <note>catalytic</note>
    </ligand>
</feature>
<dbReference type="InterPro" id="IPR000760">
    <property type="entry name" value="Inositol_monophosphatase-like"/>
</dbReference>
<protein>
    <submittedName>
        <fullName evidence="6">Myo-inositol-1(Or 4)-monophosphatase</fullName>
        <ecNumber evidence="6">3.1.3.25</ecNumber>
    </submittedName>
</protein>
<dbReference type="Proteomes" id="UP000182045">
    <property type="component" value="Unassembled WGS sequence"/>
</dbReference>
<dbReference type="EMBL" id="FBYC01000004">
    <property type="protein sequence ID" value="CUX83487.1"/>
    <property type="molecule type" value="Genomic_DNA"/>
</dbReference>
<dbReference type="GO" id="GO:0006020">
    <property type="term" value="P:inositol metabolic process"/>
    <property type="evidence" value="ECO:0007669"/>
    <property type="project" value="TreeGrafter"/>
</dbReference>
<gene>
    <name evidence="6" type="primary">suhB</name>
    <name evidence="5" type="ORF">Ga0058931_3012</name>
    <name evidence="6" type="ORF">HLUCCA05_04860</name>
</gene>
<comment type="caution">
    <text evidence="6">The sequence shown here is derived from an EMBL/GenBank/DDBJ whole genome shotgun (WGS) entry which is preliminary data.</text>
</comment>
<dbReference type="PANTHER" id="PTHR20854:SF4">
    <property type="entry name" value="INOSITOL-1-MONOPHOSPHATASE-RELATED"/>
    <property type="match status" value="1"/>
</dbReference>
<dbReference type="GO" id="GO:0046854">
    <property type="term" value="P:phosphatidylinositol phosphate biosynthetic process"/>
    <property type="evidence" value="ECO:0007669"/>
    <property type="project" value="InterPro"/>
</dbReference>
<keyword evidence="6" id="KW-0378">Hydrolase</keyword>
<feature type="binding site" evidence="4">
    <location>
        <position position="86"/>
    </location>
    <ligand>
        <name>Mg(2+)</name>
        <dbReference type="ChEBI" id="CHEBI:18420"/>
        <label>1</label>
        <note>catalytic</note>
    </ligand>
</feature>
<comment type="cofactor">
    <cofactor evidence="4">
        <name>Mg(2+)</name>
        <dbReference type="ChEBI" id="CHEBI:18420"/>
    </cofactor>
</comment>
<keyword evidence="2 4" id="KW-0479">Metal-binding</keyword>
<dbReference type="RefSeq" id="WP_072247035.1">
    <property type="nucleotide sequence ID" value="NZ_FBYC01000004.1"/>
</dbReference>
<name>A0A0P7WTM2_9RHOB</name>
<dbReference type="Proteomes" id="UP000050413">
    <property type="component" value="Unassembled WGS sequence"/>
</dbReference>
<dbReference type="OrthoDB" id="9785695at2"/>
<dbReference type="GO" id="GO:0046872">
    <property type="term" value="F:metal ion binding"/>
    <property type="evidence" value="ECO:0007669"/>
    <property type="project" value="UniProtKB-KW"/>
</dbReference>
<keyword evidence="8" id="KW-1185">Reference proteome</keyword>
<dbReference type="GO" id="GO:0007165">
    <property type="term" value="P:signal transduction"/>
    <property type="evidence" value="ECO:0007669"/>
    <property type="project" value="TreeGrafter"/>
</dbReference>